<dbReference type="RefSeq" id="WP_213364126.1">
    <property type="nucleotide sequence ID" value="NZ_JAHBGD010000019.1"/>
</dbReference>
<dbReference type="GO" id="GO:0004497">
    <property type="term" value="F:monooxygenase activity"/>
    <property type="evidence" value="ECO:0007669"/>
    <property type="project" value="UniProtKB-KW"/>
</dbReference>
<dbReference type="Pfam" id="PF00067">
    <property type="entry name" value="p450"/>
    <property type="match status" value="1"/>
</dbReference>
<dbReference type="GO" id="GO:0016705">
    <property type="term" value="F:oxidoreductase activity, acting on paired donors, with incorporation or reduction of molecular oxygen"/>
    <property type="evidence" value="ECO:0007669"/>
    <property type="project" value="InterPro"/>
</dbReference>
<reference evidence="9" key="2">
    <citation type="submission" date="2023-01" db="EMBL/GenBank/DDBJ databases">
        <authorList>
            <person name="Sun Q."/>
            <person name="Evtushenko L."/>
        </authorList>
    </citation>
    <scope>NUCLEOTIDE SEQUENCE</scope>
    <source>
        <strain evidence="9">VKM B-2789</strain>
    </source>
</reference>
<comment type="similarity">
    <text evidence="1 8">Belongs to the cytochrome P450 family.</text>
</comment>
<dbReference type="PRINTS" id="PR00385">
    <property type="entry name" value="P450"/>
</dbReference>
<protein>
    <submittedName>
        <fullName evidence="9">Cytochrome P450</fullName>
    </submittedName>
</protein>
<dbReference type="GO" id="GO:0005506">
    <property type="term" value="F:iron ion binding"/>
    <property type="evidence" value="ECO:0007669"/>
    <property type="project" value="InterPro"/>
</dbReference>
<dbReference type="Gene3D" id="1.10.630.10">
    <property type="entry name" value="Cytochrome P450"/>
    <property type="match status" value="1"/>
</dbReference>
<gene>
    <name evidence="9" type="ORF">GCM10017653_19990</name>
</gene>
<evidence type="ECO:0000256" key="5">
    <source>
        <dbReference type="ARBA" id="ARBA00023004"/>
    </source>
</evidence>
<evidence type="ECO:0000256" key="1">
    <source>
        <dbReference type="ARBA" id="ARBA00010617"/>
    </source>
</evidence>
<dbReference type="SUPFAM" id="SSF48264">
    <property type="entry name" value="Cytochrome P450"/>
    <property type="match status" value="1"/>
</dbReference>
<keyword evidence="4 8" id="KW-0560">Oxidoreductase</keyword>
<dbReference type="PROSITE" id="PS00086">
    <property type="entry name" value="CYTOCHROME_P450"/>
    <property type="match status" value="1"/>
</dbReference>
<dbReference type="PANTHER" id="PTHR24291">
    <property type="entry name" value="CYTOCHROME P450 FAMILY 4"/>
    <property type="match status" value="1"/>
</dbReference>
<proteinExistence type="inferred from homology"/>
<dbReference type="InterPro" id="IPR002401">
    <property type="entry name" value="Cyt_P450_E_grp-I"/>
</dbReference>
<keyword evidence="5 7" id="KW-0408">Iron</keyword>
<comment type="caution">
    <text evidence="9">The sequence shown here is derived from an EMBL/GenBank/DDBJ whole genome shotgun (WGS) entry which is preliminary data.</text>
</comment>
<name>A0A9W6JXX2_9HYPH</name>
<dbReference type="InterPro" id="IPR001128">
    <property type="entry name" value="Cyt_P450"/>
</dbReference>
<evidence type="ECO:0000256" key="6">
    <source>
        <dbReference type="ARBA" id="ARBA00023033"/>
    </source>
</evidence>
<evidence type="ECO:0000256" key="8">
    <source>
        <dbReference type="RuleBase" id="RU000461"/>
    </source>
</evidence>
<dbReference type="Proteomes" id="UP001143330">
    <property type="component" value="Unassembled WGS sequence"/>
</dbReference>
<dbReference type="InterPro" id="IPR017972">
    <property type="entry name" value="Cyt_P450_CS"/>
</dbReference>
<evidence type="ECO:0000256" key="3">
    <source>
        <dbReference type="ARBA" id="ARBA00022723"/>
    </source>
</evidence>
<evidence type="ECO:0000313" key="10">
    <source>
        <dbReference type="Proteomes" id="UP001143330"/>
    </source>
</evidence>
<sequence>MGGWGYQRPRMIERRGADFFEPAHPEPRTRRATLVETVLGARHSLISNWMEKSYASGCDSFRIMRRQIVIANRPDAIRQVLVTDNAIFERKGPPVRRALEGVIGKGLFISDGPLWAERRPLVADAVHKNRLAAFAAPMESVTAEFAERWAALPAGATRDAQADMAALTAEIITRAVFGAQLRAGAARAVIEGFTQFQDRVDSFNIGYFLGLDEGLRVRHGWRVRRAIAGLHRTIEQVVEDHLASDSGEDSLLSRLVSHRDDEHHRKLGVQALHDEAATLFLAGHETTATTLTWAWYLLANAPWAEARLHEEIDRVAGDRPIGFADVPKLSWCRAVIDETMRLYPPIPIYSRQASRAAKIGDIEVESQAMVLVIPWLLHRARDLWQEPNLFRPERFLANRPAPFSYIPFSVGPRVCAGASFGMTEAVLCLAMLAQRFVVRPTGAPVVPICRLTLRPEGGLPVTLERRH</sequence>
<dbReference type="PRINTS" id="PR00463">
    <property type="entry name" value="EP450I"/>
</dbReference>
<dbReference type="InterPro" id="IPR050196">
    <property type="entry name" value="Cytochrome_P450_Monoox"/>
</dbReference>
<reference evidence="9" key="1">
    <citation type="journal article" date="2014" name="Int. J. Syst. Evol. Microbiol.">
        <title>Complete genome sequence of Corynebacterium casei LMG S-19264T (=DSM 44701T), isolated from a smear-ripened cheese.</title>
        <authorList>
            <consortium name="US DOE Joint Genome Institute (JGI-PGF)"/>
            <person name="Walter F."/>
            <person name="Albersmeier A."/>
            <person name="Kalinowski J."/>
            <person name="Ruckert C."/>
        </authorList>
    </citation>
    <scope>NUCLEOTIDE SEQUENCE</scope>
    <source>
        <strain evidence="9">VKM B-2789</strain>
    </source>
</reference>
<evidence type="ECO:0000256" key="7">
    <source>
        <dbReference type="PIRSR" id="PIRSR602401-1"/>
    </source>
</evidence>
<evidence type="ECO:0000256" key="2">
    <source>
        <dbReference type="ARBA" id="ARBA00022617"/>
    </source>
</evidence>
<dbReference type="AlphaFoldDB" id="A0A9W6JXX2"/>
<organism evidence="9 10">
    <name type="scientific">Ancylobacter defluvii</name>
    <dbReference type="NCBI Taxonomy" id="1282440"/>
    <lineage>
        <taxon>Bacteria</taxon>
        <taxon>Pseudomonadati</taxon>
        <taxon>Pseudomonadota</taxon>
        <taxon>Alphaproteobacteria</taxon>
        <taxon>Hyphomicrobiales</taxon>
        <taxon>Xanthobacteraceae</taxon>
        <taxon>Ancylobacter</taxon>
    </lineage>
</organism>
<dbReference type="PANTHER" id="PTHR24291:SF50">
    <property type="entry name" value="BIFUNCTIONAL ALBAFLAVENONE MONOOXYGENASE_TERPENE SYNTHASE"/>
    <property type="match status" value="1"/>
</dbReference>
<evidence type="ECO:0000256" key="4">
    <source>
        <dbReference type="ARBA" id="ARBA00023002"/>
    </source>
</evidence>
<evidence type="ECO:0000313" key="9">
    <source>
        <dbReference type="EMBL" id="GLK83929.1"/>
    </source>
</evidence>
<dbReference type="EMBL" id="BSFM01000011">
    <property type="protein sequence ID" value="GLK83929.1"/>
    <property type="molecule type" value="Genomic_DNA"/>
</dbReference>
<keyword evidence="3 7" id="KW-0479">Metal-binding</keyword>
<keyword evidence="6 8" id="KW-0503">Monooxygenase</keyword>
<feature type="binding site" description="axial binding residue" evidence="7">
    <location>
        <position position="415"/>
    </location>
    <ligand>
        <name>heme</name>
        <dbReference type="ChEBI" id="CHEBI:30413"/>
    </ligand>
    <ligandPart>
        <name>Fe</name>
        <dbReference type="ChEBI" id="CHEBI:18248"/>
    </ligandPart>
</feature>
<keyword evidence="2 7" id="KW-0349">Heme</keyword>
<comment type="cofactor">
    <cofactor evidence="7">
        <name>heme</name>
        <dbReference type="ChEBI" id="CHEBI:30413"/>
    </cofactor>
</comment>
<dbReference type="InterPro" id="IPR036396">
    <property type="entry name" value="Cyt_P450_sf"/>
</dbReference>
<keyword evidence="10" id="KW-1185">Reference proteome</keyword>
<accession>A0A9W6JXX2</accession>
<dbReference type="GO" id="GO:0020037">
    <property type="term" value="F:heme binding"/>
    <property type="evidence" value="ECO:0007669"/>
    <property type="project" value="InterPro"/>
</dbReference>